<reference evidence="2" key="1">
    <citation type="submission" date="2006-12" db="EMBL/GenBank/DDBJ databases">
        <title>Complete sequence of Halorhodospira halophila SL1.</title>
        <authorList>
            <consortium name="US DOE Joint Genome Institute"/>
            <person name="Copeland A."/>
            <person name="Lucas S."/>
            <person name="Lapidus A."/>
            <person name="Barry K."/>
            <person name="Detter J.C."/>
            <person name="Glavina del Rio T."/>
            <person name="Hammon N."/>
            <person name="Israni S."/>
            <person name="Dalin E."/>
            <person name="Tice H."/>
            <person name="Pitluck S."/>
            <person name="Saunders E."/>
            <person name="Brettin T."/>
            <person name="Bruce D."/>
            <person name="Han C."/>
            <person name="Tapia R."/>
            <person name="Schmutz J."/>
            <person name="Larimer F."/>
            <person name="Land M."/>
            <person name="Hauser L."/>
            <person name="Kyrpides N."/>
            <person name="Mikhailova N."/>
            <person name="Hoff W."/>
            <person name="Richardson P."/>
        </authorList>
    </citation>
    <scope>NUCLEOTIDE SEQUENCE [LARGE SCALE GENOMIC DNA]</scope>
    <source>
        <strain evidence="2">DSM 244 / SL1</strain>
    </source>
</reference>
<dbReference type="InterPro" id="IPR002347">
    <property type="entry name" value="SDR_fam"/>
</dbReference>
<dbReference type="STRING" id="349124.Hhal_1329"/>
<dbReference type="Pfam" id="PF00106">
    <property type="entry name" value="adh_short"/>
    <property type="match status" value="1"/>
</dbReference>
<dbReference type="SUPFAM" id="SSF51735">
    <property type="entry name" value="NAD(P)-binding Rossmann-fold domains"/>
    <property type="match status" value="1"/>
</dbReference>
<gene>
    <name evidence="1" type="ordered locus">Hhal_1329</name>
</gene>
<dbReference type="PANTHER" id="PTHR44656:SF7">
    <property type="entry name" value="DEHYDROGENASE_REDUCTASE SDR FAMILY MEMBER 12"/>
    <property type="match status" value="1"/>
</dbReference>
<dbReference type="Gene3D" id="3.40.50.720">
    <property type="entry name" value="NAD(P)-binding Rossmann-like Domain"/>
    <property type="match status" value="1"/>
</dbReference>
<protein>
    <submittedName>
        <fullName evidence="1">Short-chain dehydrogenase/reductase SDR</fullName>
    </submittedName>
</protein>
<dbReference type="InterPro" id="IPR052992">
    <property type="entry name" value="SDR_member_12"/>
</dbReference>
<dbReference type="OrthoDB" id="109589at2"/>
<keyword evidence="2" id="KW-1185">Reference proteome</keyword>
<proteinExistence type="predicted"/>
<dbReference type="HOGENOM" id="CLU_010194_44_8_6"/>
<organism evidence="1 2">
    <name type="scientific">Halorhodospira halophila (strain DSM 244 / SL1)</name>
    <name type="common">Ectothiorhodospira halophila (strain DSM 244 / SL1)</name>
    <dbReference type="NCBI Taxonomy" id="349124"/>
    <lineage>
        <taxon>Bacteria</taxon>
        <taxon>Pseudomonadati</taxon>
        <taxon>Pseudomonadota</taxon>
        <taxon>Gammaproteobacteria</taxon>
        <taxon>Chromatiales</taxon>
        <taxon>Ectothiorhodospiraceae</taxon>
        <taxon>Halorhodospira</taxon>
    </lineage>
</organism>
<accession>A1WWN4</accession>
<name>A1WWN4_HALHL</name>
<dbReference type="KEGG" id="hha:Hhal_1329"/>
<dbReference type="PRINTS" id="PR00081">
    <property type="entry name" value="GDHRDH"/>
</dbReference>
<dbReference type="RefSeq" id="WP_011814118.1">
    <property type="nucleotide sequence ID" value="NC_008789.1"/>
</dbReference>
<dbReference type="InterPro" id="IPR036291">
    <property type="entry name" value="NAD(P)-bd_dom_sf"/>
</dbReference>
<reference evidence="1 2" key="2">
    <citation type="journal article" date="2013" name="Stand. Genomic Sci.">
        <title>Complete genome sequence of Halorhodospira halophila SL1.</title>
        <authorList>
            <person name="Challacombe J.F."/>
            <person name="Majid S."/>
            <person name="Deole R."/>
            <person name="Brettin T.S."/>
            <person name="Bruce D."/>
            <person name="Delano S.F."/>
            <person name="Detter J.C."/>
            <person name="Gleasner C.D."/>
            <person name="Han C.S."/>
            <person name="Misra M."/>
            <person name="Reitenga K.G."/>
            <person name="Mikhailova N."/>
            <person name="Woyke T."/>
            <person name="Pitluck S."/>
            <person name="Nolan M."/>
            <person name="Land M.L."/>
            <person name="Saunders E."/>
            <person name="Tapia R."/>
            <person name="Lapidus A."/>
            <person name="Ivanova N."/>
            <person name="Hoff W.D."/>
        </authorList>
    </citation>
    <scope>NUCLEOTIDE SEQUENCE [LARGE SCALE GENOMIC DNA]</scope>
    <source>
        <strain evidence="2">DSM 244 / SL1</strain>
    </source>
</reference>
<dbReference type="PANTHER" id="PTHR44656">
    <property type="entry name" value="DEHYDROGENASE/REDUCTASE SDR FAMILY MEMBER 12"/>
    <property type="match status" value="1"/>
</dbReference>
<dbReference type="Proteomes" id="UP000000647">
    <property type="component" value="Chromosome"/>
</dbReference>
<dbReference type="eggNOG" id="COG1028">
    <property type="taxonomic scope" value="Bacteria"/>
</dbReference>
<sequence>MRKPHEWLLDASIYFSFDRSGSERHARTWPGFRDRLRSGPDEALTGLVTGGSRGIGAAAVHRLRGMGHRVLSCGRSEQAEDTDYRTLDTGDWAAVARTVETLPPLDFIALNAGAMPERFTLNADGVELQMASQLFGHYLLVHNLARAGKLREGARVVWMSSGGMYLQRLHLRHLFENDRYDKVATYANVKRAQTIVNAQMARMPLFRNVGCFAMHPGWVDTAGVREAIPGFWRWTQGRLRTPEQGADTLVWLVTRASSGEGAADASSALESGGFYFDRRRVSPYLVPGTRETATEREALLEYLERLLAPYQVGVTP</sequence>
<evidence type="ECO:0000313" key="1">
    <source>
        <dbReference type="EMBL" id="ABM62096.1"/>
    </source>
</evidence>
<evidence type="ECO:0000313" key="2">
    <source>
        <dbReference type="Proteomes" id="UP000000647"/>
    </source>
</evidence>
<dbReference type="AlphaFoldDB" id="A1WWN4"/>
<dbReference type="EMBL" id="CP000544">
    <property type="protein sequence ID" value="ABM62096.1"/>
    <property type="molecule type" value="Genomic_DNA"/>
</dbReference>